<keyword evidence="12" id="KW-1185">Reference proteome</keyword>
<evidence type="ECO:0000256" key="2">
    <source>
        <dbReference type="ARBA" id="ARBA00022448"/>
    </source>
</evidence>
<dbReference type="STRING" id="71717.A0A4Y7RB72"/>
<dbReference type="GO" id="GO:0017056">
    <property type="term" value="F:structural constituent of nuclear pore"/>
    <property type="evidence" value="ECO:0007669"/>
    <property type="project" value="TreeGrafter"/>
</dbReference>
<organism evidence="11 12">
    <name type="scientific">Coprinellus micaceus</name>
    <name type="common">Glistening ink-cap mushroom</name>
    <name type="synonym">Coprinus micaceus</name>
    <dbReference type="NCBI Taxonomy" id="71717"/>
    <lineage>
        <taxon>Eukaryota</taxon>
        <taxon>Fungi</taxon>
        <taxon>Dikarya</taxon>
        <taxon>Basidiomycota</taxon>
        <taxon>Agaricomycotina</taxon>
        <taxon>Agaricomycetes</taxon>
        <taxon>Agaricomycetidae</taxon>
        <taxon>Agaricales</taxon>
        <taxon>Agaricineae</taxon>
        <taxon>Psathyrellaceae</taxon>
        <taxon>Coprinellus</taxon>
    </lineage>
</organism>
<dbReference type="OrthoDB" id="3365060at2759"/>
<dbReference type="AlphaFoldDB" id="A0A4Y7RB72"/>
<gene>
    <name evidence="11" type="ORF">FA13DRAFT_1750135</name>
</gene>
<dbReference type="PROSITE" id="PS51472">
    <property type="entry name" value="RRM_NUP35"/>
    <property type="match status" value="1"/>
</dbReference>
<evidence type="ECO:0000313" key="11">
    <source>
        <dbReference type="EMBL" id="TEB06248.1"/>
    </source>
</evidence>
<comment type="subcellular location">
    <subcellularLocation>
        <location evidence="1">Nucleus</location>
        <location evidence="1">Nuclear pore complex</location>
    </subcellularLocation>
</comment>
<dbReference type="GO" id="GO:0044615">
    <property type="term" value="C:nuclear pore nuclear basket"/>
    <property type="evidence" value="ECO:0007669"/>
    <property type="project" value="TreeGrafter"/>
</dbReference>
<comment type="caution">
    <text evidence="11">The sequence shown here is derived from an EMBL/GenBank/DDBJ whole genome shotgun (WGS) entry which is preliminary data.</text>
</comment>
<dbReference type="GO" id="GO:0051028">
    <property type="term" value="P:mRNA transport"/>
    <property type="evidence" value="ECO:0007669"/>
    <property type="project" value="UniProtKB-UniRule"/>
</dbReference>
<feature type="compositionally biased region" description="Polar residues" evidence="9">
    <location>
        <begin position="1"/>
        <end position="27"/>
    </location>
</feature>
<evidence type="ECO:0000256" key="6">
    <source>
        <dbReference type="ARBA" id="ARBA00023132"/>
    </source>
</evidence>
<feature type="domain" description="RRM Nup35-type" evidence="10">
    <location>
        <begin position="160"/>
        <end position="241"/>
    </location>
</feature>
<feature type="compositionally biased region" description="Polar residues" evidence="9">
    <location>
        <begin position="269"/>
        <end position="290"/>
    </location>
</feature>
<keyword evidence="2 8" id="KW-0813">Transport</keyword>
<accession>A0A4Y7RB72</accession>
<dbReference type="PANTHER" id="PTHR21527">
    <property type="entry name" value="NUCLEOPORIN NUP35"/>
    <property type="match status" value="1"/>
</dbReference>
<dbReference type="PANTHER" id="PTHR21527:SF6">
    <property type="entry name" value="NUCLEOPORIN NUP35"/>
    <property type="match status" value="1"/>
</dbReference>
<dbReference type="GO" id="GO:0005543">
    <property type="term" value="F:phospholipid binding"/>
    <property type="evidence" value="ECO:0007669"/>
    <property type="project" value="TreeGrafter"/>
</dbReference>
<name>A0A4Y7RB72_COPMI</name>
<dbReference type="InterPro" id="IPR035979">
    <property type="entry name" value="RBD_domain_sf"/>
</dbReference>
<dbReference type="EMBL" id="QPFP01000590">
    <property type="protein sequence ID" value="TEB06248.1"/>
    <property type="molecule type" value="Genomic_DNA"/>
</dbReference>
<dbReference type="GO" id="GO:0006607">
    <property type="term" value="P:NLS-bearing protein import into nucleus"/>
    <property type="evidence" value="ECO:0007669"/>
    <property type="project" value="TreeGrafter"/>
</dbReference>
<keyword evidence="4" id="KW-0653">Protein transport</keyword>
<feature type="compositionally biased region" description="Polar residues" evidence="9">
    <location>
        <begin position="246"/>
        <end position="255"/>
    </location>
</feature>
<keyword evidence="6 8" id="KW-0906">Nuclear pore complex</keyword>
<evidence type="ECO:0000313" key="12">
    <source>
        <dbReference type="Proteomes" id="UP000298030"/>
    </source>
</evidence>
<evidence type="ECO:0000256" key="8">
    <source>
        <dbReference type="PROSITE-ProRule" id="PRU00804"/>
    </source>
</evidence>
<dbReference type="InterPro" id="IPR007846">
    <property type="entry name" value="RRM_NUP35_dom"/>
</dbReference>
<dbReference type="Gene3D" id="3.30.70.330">
    <property type="match status" value="1"/>
</dbReference>
<sequence length="354" mass="37569">MQSSHFTVAGMSSSTSSHHTPNLNTWGSSSTSNSFSDSLSQSRSHYQSGYLMSATQNTNSPQGNQRVDEAPVIQTKAKLNQVLTRGTASDFGMESMFQSTSRQRQNLADEDAPPMSSVNDIPNEVFLESTSTRFQPRQSTLDASRFGKRHTQAPAVNTTNEQPIYIIVFGYPADKYTVTVEYFKRSGASTEADPSTEIQNCFRIGYSDPATALRAVRKNGEILESSYMIGVKWADQAQADALLGQPGSSRTNSTFGGDAMNVDEPVPPSASSTFGPTPSFANPISLQPATSALRRPGAPSSKPATPQVPSSRSFATPPGGSVLANGGGGGTAQTSPGTPSKSMLGQVSDLIFGW</sequence>
<protein>
    <recommendedName>
        <fullName evidence="10">RRM Nup35-type domain-containing protein</fullName>
    </recommendedName>
</protein>
<feature type="region of interest" description="Disordered" evidence="9">
    <location>
        <begin position="244"/>
        <end position="354"/>
    </location>
</feature>
<feature type="region of interest" description="Disordered" evidence="9">
    <location>
        <begin position="1"/>
        <end position="42"/>
    </location>
</feature>
<keyword evidence="5" id="KW-0811">Translocation</keyword>
<dbReference type="GO" id="GO:0044613">
    <property type="term" value="C:nuclear pore central transport channel"/>
    <property type="evidence" value="ECO:0007669"/>
    <property type="project" value="TreeGrafter"/>
</dbReference>
<evidence type="ECO:0000256" key="5">
    <source>
        <dbReference type="ARBA" id="ARBA00023010"/>
    </source>
</evidence>
<dbReference type="GO" id="GO:0006999">
    <property type="term" value="P:nuclear pore organization"/>
    <property type="evidence" value="ECO:0007669"/>
    <property type="project" value="TreeGrafter"/>
</dbReference>
<dbReference type="GO" id="GO:0003676">
    <property type="term" value="F:nucleic acid binding"/>
    <property type="evidence" value="ECO:0007669"/>
    <property type="project" value="InterPro"/>
</dbReference>
<dbReference type="SUPFAM" id="SSF54928">
    <property type="entry name" value="RNA-binding domain, RBD"/>
    <property type="match status" value="1"/>
</dbReference>
<dbReference type="InterPro" id="IPR012677">
    <property type="entry name" value="Nucleotide-bd_a/b_plait_sf"/>
</dbReference>
<evidence type="ECO:0000256" key="1">
    <source>
        <dbReference type="ARBA" id="ARBA00004567"/>
    </source>
</evidence>
<evidence type="ECO:0000256" key="3">
    <source>
        <dbReference type="ARBA" id="ARBA00022816"/>
    </source>
</evidence>
<keyword evidence="3 8" id="KW-0509">mRNA transport</keyword>
<feature type="compositionally biased region" description="Polar residues" evidence="9">
    <location>
        <begin position="302"/>
        <end position="314"/>
    </location>
</feature>
<evidence type="ECO:0000256" key="9">
    <source>
        <dbReference type="SAM" id="MobiDB-lite"/>
    </source>
</evidence>
<evidence type="ECO:0000259" key="10">
    <source>
        <dbReference type="PROSITE" id="PS51472"/>
    </source>
</evidence>
<proteinExistence type="predicted"/>
<feature type="compositionally biased region" description="Low complexity" evidence="9">
    <location>
        <begin position="28"/>
        <end position="42"/>
    </location>
</feature>
<keyword evidence="7 8" id="KW-0539">Nucleus</keyword>
<evidence type="ECO:0000256" key="4">
    <source>
        <dbReference type="ARBA" id="ARBA00022927"/>
    </source>
</evidence>
<dbReference type="Proteomes" id="UP000298030">
    <property type="component" value="Unassembled WGS sequence"/>
</dbReference>
<evidence type="ECO:0000256" key="7">
    <source>
        <dbReference type="ARBA" id="ARBA00023242"/>
    </source>
</evidence>
<reference evidence="11 12" key="1">
    <citation type="journal article" date="2019" name="Nat. Ecol. Evol.">
        <title>Megaphylogeny resolves global patterns of mushroom evolution.</title>
        <authorList>
            <person name="Varga T."/>
            <person name="Krizsan K."/>
            <person name="Foldi C."/>
            <person name="Dima B."/>
            <person name="Sanchez-Garcia M."/>
            <person name="Sanchez-Ramirez S."/>
            <person name="Szollosi G.J."/>
            <person name="Szarkandi J.G."/>
            <person name="Papp V."/>
            <person name="Albert L."/>
            <person name="Andreopoulos W."/>
            <person name="Angelini C."/>
            <person name="Antonin V."/>
            <person name="Barry K.W."/>
            <person name="Bougher N.L."/>
            <person name="Buchanan P."/>
            <person name="Buyck B."/>
            <person name="Bense V."/>
            <person name="Catcheside P."/>
            <person name="Chovatia M."/>
            <person name="Cooper J."/>
            <person name="Damon W."/>
            <person name="Desjardin D."/>
            <person name="Finy P."/>
            <person name="Geml J."/>
            <person name="Haridas S."/>
            <person name="Hughes K."/>
            <person name="Justo A."/>
            <person name="Karasinski D."/>
            <person name="Kautmanova I."/>
            <person name="Kiss B."/>
            <person name="Kocsube S."/>
            <person name="Kotiranta H."/>
            <person name="LaButti K.M."/>
            <person name="Lechner B.E."/>
            <person name="Liimatainen K."/>
            <person name="Lipzen A."/>
            <person name="Lukacs Z."/>
            <person name="Mihaltcheva S."/>
            <person name="Morgado L.N."/>
            <person name="Niskanen T."/>
            <person name="Noordeloos M.E."/>
            <person name="Ohm R.A."/>
            <person name="Ortiz-Santana B."/>
            <person name="Ovrebo C."/>
            <person name="Racz N."/>
            <person name="Riley R."/>
            <person name="Savchenko A."/>
            <person name="Shiryaev A."/>
            <person name="Soop K."/>
            <person name="Spirin V."/>
            <person name="Szebenyi C."/>
            <person name="Tomsovsky M."/>
            <person name="Tulloss R.E."/>
            <person name="Uehling J."/>
            <person name="Grigoriev I.V."/>
            <person name="Vagvolgyi C."/>
            <person name="Papp T."/>
            <person name="Martin F.M."/>
            <person name="Miettinen O."/>
            <person name="Hibbett D.S."/>
            <person name="Nagy L.G."/>
        </authorList>
    </citation>
    <scope>NUCLEOTIDE SEQUENCE [LARGE SCALE GENOMIC DNA]</scope>
    <source>
        <strain evidence="11 12">FP101781</strain>
    </source>
</reference>
<dbReference type="Pfam" id="PF05172">
    <property type="entry name" value="RRM_Nup35"/>
    <property type="match status" value="1"/>
</dbReference>